<dbReference type="OrthoDB" id="60617at2157"/>
<name>A6USN0_METVS</name>
<dbReference type="KEGG" id="mvn:Mevan_1610"/>
<gene>
    <name evidence="1" type="ordered locus">Mevan_1610</name>
</gene>
<dbReference type="GeneID" id="5325087"/>
<dbReference type="RefSeq" id="WP_012066416.1">
    <property type="nucleotide sequence ID" value="NC_009634.1"/>
</dbReference>
<dbReference type="eggNOG" id="arCOG08248">
    <property type="taxonomic scope" value="Archaea"/>
</dbReference>
<dbReference type="HOGENOM" id="CLU_1363675_0_0_2"/>
<dbReference type="EMBL" id="CP000742">
    <property type="protein sequence ID" value="ABR55502.1"/>
    <property type="molecule type" value="Genomic_DNA"/>
</dbReference>
<dbReference type="Proteomes" id="UP000001107">
    <property type="component" value="Chromosome"/>
</dbReference>
<sequence>MKKNNMLIGVLLAFCCCLIVASFAFFPKDANLDNNVLENGEKNHEKIVGVIEFIESFEKYERLHIIGGNGNKYVVNVQNDTKIEFLEFSKSEISVGGLIEVKYNGVMTKSLPPILNADSLIYYPKEIVTTGKVLEIGEMNGYKRFLIEGENSLCYVTVTNDTIISGNLSDVKIDDIVTYTSIIQLLSYPGQCAAIHFIVW</sequence>
<organism evidence="1 2">
    <name type="scientific">Methanococcus vannielii (strain ATCC 35089 / DSM 1224 / JCM 13029 / OCM 148 / SB)</name>
    <dbReference type="NCBI Taxonomy" id="406327"/>
    <lineage>
        <taxon>Archaea</taxon>
        <taxon>Methanobacteriati</taxon>
        <taxon>Methanobacteriota</taxon>
        <taxon>Methanomada group</taxon>
        <taxon>Methanococci</taxon>
        <taxon>Methanococcales</taxon>
        <taxon>Methanococcaceae</taxon>
        <taxon>Methanococcus</taxon>
    </lineage>
</organism>
<proteinExistence type="predicted"/>
<reference evidence="1" key="1">
    <citation type="submission" date="2007-06" db="EMBL/GenBank/DDBJ databases">
        <title>Complete sequence of Methanococcus vannielii SB.</title>
        <authorList>
            <consortium name="US DOE Joint Genome Institute"/>
            <person name="Copeland A."/>
            <person name="Lucas S."/>
            <person name="Lapidus A."/>
            <person name="Barry K."/>
            <person name="Glavina del Rio T."/>
            <person name="Dalin E."/>
            <person name="Tice H."/>
            <person name="Pitluck S."/>
            <person name="Chain P."/>
            <person name="Malfatti S."/>
            <person name="Shin M."/>
            <person name="Vergez L."/>
            <person name="Schmutz J."/>
            <person name="Larimer F."/>
            <person name="Land M."/>
            <person name="Hauser L."/>
            <person name="Kyrpides N."/>
            <person name="Anderson I."/>
            <person name="Sieprawska-Lupa M."/>
            <person name="Whitman W.B."/>
            <person name="Richardson P."/>
        </authorList>
    </citation>
    <scope>NUCLEOTIDE SEQUENCE [LARGE SCALE GENOMIC DNA]</scope>
    <source>
        <strain evidence="1">SB</strain>
    </source>
</reference>
<evidence type="ECO:0000313" key="1">
    <source>
        <dbReference type="EMBL" id="ABR55502.1"/>
    </source>
</evidence>
<dbReference type="AlphaFoldDB" id="A6USN0"/>
<keyword evidence="2" id="KW-1185">Reference proteome</keyword>
<protein>
    <submittedName>
        <fullName evidence="1">Uncharacterized protein</fullName>
    </submittedName>
</protein>
<evidence type="ECO:0000313" key="2">
    <source>
        <dbReference type="Proteomes" id="UP000001107"/>
    </source>
</evidence>
<accession>A6USN0</accession>